<evidence type="ECO:0000256" key="6">
    <source>
        <dbReference type="ARBA" id="ARBA00023328"/>
    </source>
</evidence>
<comment type="similarity">
    <text evidence="3">Belongs to the CENP-I/CTF3 family.</text>
</comment>
<dbReference type="AlphaFoldDB" id="A0A367L325"/>
<reference evidence="7 8" key="1">
    <citation type="journal article" date="2015" name="BMC Genomics">
        <title>Insights from the genome of Ophiocordyceps polyrhachis-furcata to pathogenicity and host specificity in insect fungi.</title>
        <authorList>
            <person name="Wichadakul D."/>
            <person name="Kobmoo N."/>
            <person name="Ingsriswang S."/>
            <person name="Tangphatsornruang S."/>
            <person name="Chantasingh D."/>
            <person name="Luangsa-ard J.J."/>
            <person name="Eurwilaichitr L."/>
        </authorList>
    </citation>
    <scope>NUCLEOTIDE SEQUENCE [LARGE SCALE GENOMIC DNA]</scope>
    <source>
        <strain evidence="7 8">BCC 54312</strain>
    </source>
</reference>
<dbReference type="GO" id="GO:0000070">
    <property type="term" value="P:mitotic sister chromatid segregation"/>
    <property type="evidence" value="ECO:0007669"/>
    <property type="project" value="TreeGrafter"/>
</dbReference>
<evidence type="ECO:0000313" key="8">
    <source>
        <dbReference type="Proteomes" id="UP000253664"/>
    </source>
</evidence>
<dbReference type="EMBL" id="LKCN02000018">
    <property type="protein sequence ID" value="RCI08824.1"/>
    <property type="molecule type" value="Genomic_DNA"/>
</dbReference>
<dbReference type="PANTHER" id="PTHR48208:SF2">
    <property type="entry name" value="CENTROMERE PROTEIN I"/>
    <property type="match status" value="1"/>
</dbReference>
<dbReference type="GO" id="GO:0005634">
    <property type="term" value="C:nucleus"/>
    <property type="evidence" value="ECO:0007669"/>
    <property type="project" value="UniProtKB-SubCell"/>
</dbReference>
<keyword evidence="5" id="KW-0539">Nucleus</keyword>
<keyword evidence="6" id="KW-0137">Centromere</keyword>
<name>A0A367L325_9HYPO</name>
<sequence length="722" mass="79015">MAPAADAAIELLTQDIIGASRIPPKSRSTSIKPTVARLASVAYENGLATETLVQLIDLVALPSLLDQASLATVARNLYPKGSVSRPVVLRVVCALGHGVQKPSLALQAILLKWLVMVFHLLEERAVLTRAYPVLFNLLDTAAIRTSDRSEYRLCRYFVSVSSPCLADVRDRLDLSRQTGNDPAIVGLLRVFKDYYPEIIVGEAVRGKASAFKHPDTHWRARLDEIQESSRSPAQGRFAGARHGFRVNKLVNRSYGLIPAVQTSEATEDSVTLEEIDSVEGFVQNLEKIELPNQLVAVLADPLLQKLLLLRPGPESQRRVTNWLTSVLRDFVEGDVDQESLWAVLAVLRDFVVQTRILPPVFLDYFPRFAEAWGGGCGYSDIVFDLLSHAPLHDFAELYTNVFQPLETAVLDDSPATQVALLTFYTNLLDGWITALRSSEVIPPDGSQIVAALVRHVSRLALTVLQTAPGLASESAILSFYEQTVRLVSDDVLKLHMRIELPPSVLVYKLFFSPSLAIVSRLCGILACYKKGFETAMSTKARHDGSSRVDALSYDRAYVNRYNGFLMDMCNCLWRARAFSDTDTNARGCMVPRPTVSALEAYVSSVDRGSSLATLLSISHAPVMCLVSIRRVRELEDAAPDGSLRTRHAGPVTQGSLTKLTAAGGVKLSWQEYRIDVLRSLSGQGLPGVTELLKNTMTVLKNSMEGGGAAASSQATPQATPTK</sequence>
<accession>A0A367L325</accession>
<proteinExistence type="inferred from homology"/>
<evidence type="ECO:0000313" key="7">
    <source>
        <dbReference type="EMBL" id="RCI08824.1"/>
    </source>
</evidence>
<evidence type="ECO:0000256" key="2">
    <source>
        <dbReference type="ARBA" id="ARBA00004584"/>
    </source>
</evidence>
<dbReference type="PANTHER" id="PTHR48208">
    <property type="entry name" value="CENTROMERE PROTEIN I"/>
    <property type="match status" value="1"/>
</dbReference>
<dbReference type="Pfam" id="PF07778">
    <property type="entry name" value="CENP-I"/>
    <property type="match status" value="1"/>
</dbReference>
<comment type="subcellular location">
    <subcellularLocation>
        <location evidence="2">Chromosome</location>
        <location evidence="2">Centromere</location>
    </subcellularLocation>
    <subcellularLocation>
        <location evidence="1">Nucleus</location>
    </subcellularLocation>
</comment>
<keyword evidence="8" id="KW-1185">Reference proteome</keyword>
<dbReference type="InterPro" id="IPR012485">
    <property type="entry name" value="CENP-I"/>
</dbReference>
<dbReference type="CDD" id="cd22647">
    <property type="entry name" value="CTF3_NTD_HEAT"/>
    <property type="match status" value="1"/>
</dbReference>
<evidence type="ECO:0008006" key="9">
    <source>
        <dbReference type="Google" id="ProtNLM"/>
    </source>
</evidence>
<dbReference type="Proteomes" id="UP000253664">
    <property type="component" value="Unassembled WGS sequence"/>
</dbReference>
<evidence type="ECO:0000256" key="1">
    <source>
        <dbReference type="ARBA" id="ARBA00004123"/>
    </source>
</evidence>
<keyword evidence="4" id="KW-0158">Chromosome</keyword>
<dbReference type="OrthoDB" id="6347512at2759"/>
<evidence type="ECO:0000256" key="5">
    <source>
        <dbReference type="ARBA" id="ARBA00023242"/>
    </source>
</evidence>
<dbReference type="GO" id="GO:0034080">
    <property type="term" value="P:CENP-A containing chromatin assembly"/>
    <property type="evidence" value="ECO:0007669"/>
    <property type="project" value="TreeGrafter"/>
</dbReference>
<comment type="caution">
    <text evidence="7">The sequence shown here is derived from an EMBL/GenBank/DDBJ whole genome shotgun (WGS) entry which is preliminary data.</text>
</comment>
<evidence type="ECO:0000256" key="4">
    <source>
        <dbReference type="ARBA" id="ARBA00022454"/>
    </source>
</evidence>
<protein>
    <recommendedName>
        <fullName evidence="9">Mis6 domain protein</fullName>
    </recommendedName>
</protein>
<gene>
    <name evidence="7" type="ORF">L249_4840</name>
</gene>
<evidence type="ECO:0000256" key="3">
    <source>
        <dbReference type="ARBA" id="ARBA00005470"/>
    </source>
</evidence>
<dbReference type="GO" id="GO:0000939">
    <property type="term" value="C:inner kinetochore"/>
    <property type="evidence" value="ECO:0007669"/>
    <property type="project" value="TreeGrafter"/>
</dbReference>
<dbReference type="STRING" id="1330021.A0A367L325"/>
<organism evidence="7 8">
    <name type="scientific">Ophiocordyceps polyrhachis-furcata BCC 54312</name>
    <dbReference type="NCBI Taxonomy" id="1330021"/>
    <lineage>
        <taxon>Eukaryota</taxon>
        <taxon>Fungi</taxon>
        <taxon>Dikarya</taxon>
        <taxon>Ascomycota</taxon>
        <taxon>Pezizomycotina</taxon>
        <taxon>Sordariomycetes</taxon>
        <taxon>Hypocreomycetidae</taxon>
        <taxon>Hypocreales</taxon>
        <taxon>Ophiocordycipitaceae</taxon>
        <taxon>Ophiocordyceps</taxon>
    </lineage>
</organism>